<accession>A0A5A7VJK1</accession>
<dbReference type="EMBL" id="SSTE01001018">
    <property type="protein sequence ID" value="KAA0065861.1"/>
    <property type="molecule type" value="Genomic_DNA"/>
</dbReference>
<sequence>MKLGRRIGSTKELELSCLSLVLNASSKGKDLFFYVFLFFEIIYRSNSAVSDPTSTRGRSGFCRQIHRPGTFVLWRGDIAISDPTSIGGRSGFCHQIHRPSRSDRAPSSFGEVILSSAIQLLSGDDRAFFVRSTALVGAIGHLRRLERWYCRQRSNFYRGTIGLLPSDSSFGEMEKKRWSCTVVVLSRLQHIRNETELKVSLKLPMYPL</sequence>
<proteinExistence type="predicted"/>
<name>A0A5A7VJK1_CUCMM</name>
<evidence type="ECO:0000313" key="2">
    <source>
        <dbReference type="Proteomes" id="UP000321393"/>
    </source>
</evidence>
<gene>
    <name evidence="1" type="ORF">E6C27_scaffold538G00080</name>
</gene>
<protein>
    <submittedName>
        <fullName evidence="1">Uncharacterized protein</fullName>
    </submittedName>
</protein>
<organism evidence="1 2">
    <name type="scientific">Cucumis melo var. makuwa</name>
    <name type="common">Oriental melon</name>
    <dbReference type="NCBI Taxonomy" id="1194695"/>
    <lineage>
        <taxon>Eukaryota</taxon>
        <taxon>Viridiplantae</taxon>
        <taxon>Streptophyta</taxon>
        <taxon>Embryophyta</taxon>
        <taxon>Tracheophyta</taxon>
        <taxon>Spermatophyta</taxon>
        <taxon>Magnoliopsida</taxon>
        <taxon>eudicotyledons</taxon>
        <taxon>Gunneridae</taxon>
        <taxon>Pentapetalae</taxon>
        <taxon>rosids</taxon>
        <taxon>fabids</taxon>
        <taxon>Cucurbitales</taxon>
        <taxon>Cucurbitaceae</taxon>
        <taxon>Benincaseae</taxon>
        <taxon>Cucumis</taxon>
    </lineage>
</organism>
<evidence type="ECO:0000313" key="1">
    <source>
        <dbReference type="EMBL" id="KAA0065861.1"/>
    </source>
</evidence>
<dbReference type="AlphaFoldDB" id="A0A5A7VJK1"/>
<reference evidence="1 2" key="1">
    <citation type="submission" date="2019-08" db="EMBL/GenBank/DDBJ databases">
        <title>Draft genome sequences of two oriental melons (Cucumis melo L. var makuwa).</title>
        <authorList>
            <person name="Kwon S.-Y."/>
        </authorList>
    </citation>
    <scope>NUCLEOTIDE SEQUENCE [LARGE SCALE GENOMIC DNA]</scope>
    <source>
        <strain evidence="2">cv. SW 3</strain>
        <tissue evidence="1">Leaf</tissue>
    </source>
</reference>
<dbReference type="Proteomes" id="UP000321393">
    <property type="component" value="Unassembled WGS sequence"/>
</dbReference>
<comment type="caution">
    <text evidence="1">The sequence shown here is derived from an EMBL/GenBank/DDBJ whole genome shotgun (WGS) entry which is preliminary data.</text>
</comment>